<sequence length="350" mass="40016">MQKDYILRIESSETKYPDLVYQHKLAGLRSRRRLRRESESGKDDVAERNGLEKYVKFTARRSRPRTILTVDMAVELLVSAMFTVVLFHTLSQVNPIEKLFTAVYRQVSSLNQLSNDSPTKPEHVSFLRSVLQSMEAVGFAKGSSLEFSVSSILNLLYFAVAAKVVDWLAWQVDNDIEESLLIIPQLGIQSESVMLKKSLGKLYLRFLLALARLVVSRAGLLVNVCQSRLTGRVERASQTERGVRDAERKRSRLDKLDKALQSCERLVLCREFVAMEYVKDLVINEGFINFQVIFYLALVTIDTSSTSLNGRDGSKSSCDERLKMIVVFPNLLPRRKLLEAVWRRSRKFLN</sequence>
<name>A0A448YHS6_BRENA</name>
<dbReference type="GO" id="GO:0000506">
    <property type="term" value="C:glycosylphosphatidylinositol-N-acetylglucosaminyltransferase (GPI-GnT) complex"/>
    <property type="evidence" value="ECO:0007669"/>
    <property type="project" value="InterPro"/>
</dbReference>
<organism evidence="4 5">
    <name type="scientific">Brettanomyces naardenensis</name>
    <name type="common">Yeast</name>
    <dbReference type="NCBI Taxonomy" id="13370"/>
    <lineage>
        <taxon>Eukaryota</taxon>
        <taxon>Fungi</taxon>
        <taxon>Dikarya</taxon>
        <taxon>Ascomycota</taxon>
        <taxon>Saccharomycotina</taxon>
        <taxon>Pichiomycetes</taxon>
        <taxon>Pichiales</taxon>
        <taxon>Pichiaceae</taxon>
        <taxon>Brettanomyces</taxon>
    </lineage>
</organism>
<accession>A0A448YHS6</accession>
<evidence type="ECO:0000256" key="2">
    <source>
        <dbReference type="ARBA" id="ARBA00009610"/>
    </source>
</evidence>
<dbReference type="STRING" id="13370.A0A448YHS6"/>
<dbReference type="GO" id="GO:0006506">
    <property type="term" value="P:GPI anchor biosynthetic process"/>
    <property type="evidence" value="ECO:0007669"/>
    <property type="project" value="UniProtKB-UniPathway"/>
</dbReference>
<dbReference type="Proteomes" id="UP000290900">
    <property type="component" value="Unassembled WGS sequence"/>
</dbReference>
<dbReference type="InterPro" id="IPR019328">
    <property type="entry name" value="PIGH-H_dom"/>
</dbReference>
<dbReference type="UniPathway" id="UPA00196"/>
<dbReference type="OrthoDB" id="3998041at2759"/>
<reference evidence="4 5" key="1">
    <citation type="submission" date="2018-12" db="EMBL/GenBank/DDBJ databases">
        <authorList>
            <person name="Tiukova I."/>
            <person name="Dainat J."/>
        </authorList>
    </citation>
    <scope>NUCLEOTIDE SEQUENCE [LARGE SCALE GENOMIC DNA]</scope>
</reference>
<evidence type="ECO:0000313" key="4">
    <source>
        <dbReference type="EMBL" id="VEU20456.1"/>
    </source>
</evidence>
<dbReference type="EMBL" id="CAACVR010000004">
    <property type="protein sequence ID" value="VEU20456.1"/>
    <property type="molecule type" value="Genomic_DNA"/>
</dbReference>
<feature type="domain" description="Phosphatidylinositol N-acetylglucosaminyltransferase subunit H conserved" evidence="3">
    <location>
        <begin position="269"/>
        <end position="305"/>
    </location>
</feature>
<dbReference type="InParanoid" id="A0A448YHS6"/>
<evidence type="ECO:0000259" key="3">
    <source>
        <dbReference type="Pfam" id="PF10181"/>
    </source>
</evidence>
<proteinExistence type="inferred from homology"/>
<dbReference type="InterPro" id="IPR044215">
    <property type="entry name" value="PIG-H"/>
</dbReference>
<evidence type="ECO:0000256" key="1">
    <source>
        <dbReference type="ARBA" id="ARBA00004687"/>
    </source>
</evidence>
<protein>
    <submittedName>
        <fullName evidence="4">DEKNAAC101277</fullName>
    </submittedName>
</protein>
<dbReference type="PANTHER" id="PTHR15231:SF1">
    <property type="entry name" value="PHOSPHATIDYLINOSITOL N-ACETYLGLUCOSAMINYLTRANSFERASE SUBUNIT H"/>
    <property type="match status" value="1"/>
</dbReference>
<evidence type="ECO:0000313" key="5">
    <source>
        <dbReference type="Proteomes" id="UP000290900"/>
    </source>
</evidence>
<dbReference type="PANTHER" id="PTHR15231">
    <property type="entry name" value="PHOSPHATIDYLINOSITOL N-ACETYLGLUCOSAMINYLTRANSFERASE SUBUNIT H"/>
    <property type="match status" value="1"/>
</dbReference>
<keyword evidence="5" id="KW-1185">Reference proteome</keyword>
<dbReference type="AlphaFoldDB" id="A0A448YHS6"/>
<dbReference type="Pfam" id="PF10181">
    <property type="entry name" value="PIG-H"/>
    <property type="match status" value="1"/>
</dbReference>
<comment type="similarity">
    <text evidence="2">Belongs to the PIGH family.</text>
</comment>
<comment type="pathway">
    <text evidence="1">Glycolipid biosynthesis; glycosylphosphatidylinositol-anchor biosynthesis.</text>
</comment>
<gene>
    <name evidence="4" type="ORF">BRENAR_LOCUS1191</name>
</gene>